<feature type="transmembrane region" description="Helical" evidence="2">
    <location>
        <begin position="40"/>
        <end position="59"/>
    </location>
</feature>
<dbReference type="Pfam" id="PF00893">
    <property type="entry name" value="Multi_Drug_Res"/>
    <property type="match status" value="1"/>
</dbReference>
<keyword evidence="2" id="KW-0472">Membrane</keyword>
<proteinExistence type="inferred from homology"/>
<keyword evidence="2" id="KW-1133">Transmembrane helix</keyword>
<dbReference type="Proteomes" id="UP000283003">
    <property type="component" value="Unassembled WGS sequence"/>
</dbReference>
<evidence type="ECO:0000313" key="4">
    <source>
        <dbReference type="Proteomes" id="UP000283003"/>
    </source>
</evidence>
<dbReference type="EMBL" id="RXOL01000003">
    <property type="protein sequence ID" value="RVQ66963.1"/>
    <property type="molecule type" value="Genomic_DNA"/>
</dbReference>
<keyword evidence="1 2" id="KW-0812">Transmembrane</keyword>
<dbReference type="OrthoDB" id="7508601at2"/>
<evidence type="ECO:0000256" key="1">
    <source>
        <dbReference type="RuleBase" id="RU003942"/>
    </source>
</evidence>
<dbReference type="AlphaFoldDB" id="A0A437GX39"/>
<evidence type="ECO:0008006" key="5">
    <source>
        <dbReference type="Google" id="ProtNLM"/>
    </source>
</evidence>
<evidence type="ECO:0000313" key="3">
    <source>
        <dbReference type="EMBL" id="RVQ66963.1"/>
    </source>
</evidence>
<comment type="subcellular location">
    <subcellularLocation>
        <location evidence="1">Cell membrane</location>
        <topology evidence="1">Multi-pass membrane protein</topology>
    </subcellularLocation>
</comment>
<comment type="caution">
    <text evidence="3">The sequence shown here is derived from an EMBL/GenBank/DDBJ whole genome shotgun (WGS) entry which is preliminary data.</text>
</comment>
<accession>A0A437GX39</accession>
<feature type="transmembrane region" description="Helical" evidence="2">
    <location>
        <begin position="93"/>
        <end position="112"/>
    </location>
</feature>
<dbReference type="GO" id="GO:0005886">
    <property type="term" value="C:plasma membrane"/>
    <property type="evidence" value="ECO:0007669"/>
    <property type="project" value="UniProtKB-SubCell"/>
</dbReference>
<gene>
    <name evidence="3" type="ORF">EKN06_08430</name>
</gene>
<organism evidence="3 4">
    <name type="scientific">Croceicoccus ponticola</name>
    <dbReference type="NCBI Taxonomy" id="2217664"/>
    <lineage>
        <taxon>Bacteria</taxon>
        <taxon>Pseudomonadati</taxon>
        <taxon>Pseudomonadota</taxon>
        <taxon>Alphaproteobacteria</taxon>
        <taxon>Sphingomonadales</taxon>
        <taxon>Erythrobacteraceae</taxon>
        <taxon>Croceicoccus</taxon>
    </lineage>
</organism>
<reference evidence="3 4" key="1">
    <citation type="submission" date="2018-12" db="EMBL/GenBank/DDBJ databases">
        <title>Croceicoccus ponticola sp. nov., a lipolytic bacterium isolated from seawater.</title>
        <authorList>
            <person name="Yoon J.-H."/>
        </authorList>
    </citation>
    <scope>NUCLEOTIDE SEQUENCE [LARGE SCALE GENOMIC DNA]</scope>
    <source>
        <strain evidence="3 4">GM-16</strain>
    </source>
</reference>
<protein>
    <recommendedName>
        <fullName evidence="5">EamA domain-containing protein</fullName>
    </recommendedName>
</protein>
<feature type="transmembrane region" description="Helical" evidence="2">
    <location>
        <begin position="66"/>
        <end position="87"/>
    </location>
</feature>
<comment type="similarity">
    <text evidence="1">Belongs to the drug/metabolite transporter (DMT) superfamily. Small multidrug resistance (SMR) (TC 2.A.7.1) family.</text>
</comment>
<dbReference type="InterPro" id="IPR037185">
    <property type="entry name" value="EmrE-like"/>
</dbReference>
<evidence type="ECO:0000256" key="2">
    <source>
        <dbReference type="SAM" id="Phobius"/>
    </source>
</evidence>
<dbReference type="Gene3D" id="1.10.3730.20">
    <property type="match status" value="1"/>
</dbReference>
<dbReference type="SUPFAM" id="SSF103481">
    <property type="entry name" value="Multidrug resistance efflux transporter EmrE"/>
    <property type="match status" value="1"/>
</dbReference>
<sequence>MSMGALTGTQIGAFLFAVITQVVGVTFLVKTRGFTHAGWTAATIVVLITSFFSLAWLLNNGAKLNILLPILAATVPLFSVMIGVFFYGEAASAMKIALLVGACVLIGIAAAVG</sequence>
<keyword evidence="4" id="KW-1185">Reference proteome</keyword>
<dbReference type="InterPro" id="IPR045324">
    <property type="entry name" value="Small_multidrug_res"/>
</dbReference>
<name>A0A437GX39_9SPHN</name>
<dbReference type="GO" id="GO:0022857">
    <property type="term" value="F:transmembrane transporter activity"/>
    <property type="evidence" value="ECO:0007669"/>
    <property type="project" value="InterPro"/>
</dbReference>